<evidence type="ECO:0000256" key="6">
    <source>
        <dbReference type="ARBA" id="ARBA00022833"/>
    </source>
</evidence>
<dbReference type="PROSITE" id="PS50157">
    <property type="entry name" value="ZINC_FINGER_C2H2_2"/>
    <property type="match status" value="2"/>
</dbReference>
<keyword evidence="5 10" id="KW-0863">Zinc-finger</keyword>
<keyword evidence="9" id="KW-0539">Nucleus</keyword>
<dbReference type="InterPro" id="IPR013087">
    <property type="entry name" value="Znf_C2H2_type"/>
</dbReference>
<accession>A0A7D8YWA1</accession>
<dbReference type="FunFam" id="3.30.160.60:FF:000141">
    <property type="entry name" value="C2H2 zinc finger protein"/>
    <property type="match status" value="1"/>
</dbReference>
<evidence type="ECO:0000256" key="11">
    <source>
        <dbReference type="SAM" id="MobiDB-lite"/>
    </source>
</evidence>
<dbReference type="InterPro" id="IPR051061">
    <property type="entry name" value="Zinc_finger_trans_reg"/>
</dbReference>
<comment type="similarity">
    <text evidence="2">Belongs to the krueppel C2H2-type zinc-finger protein family.</text>
</comment>
<evidence type="ECO:0000313" key="14">
    <source>
        <dbReference type="Proteomes" id="UP000481288"/>
    </source>
</evidence>
<dbReference type="SUPFAM" id="SSF57667">
    <property type="entry name" value="beta-beta-alpha zinc fingers"/>
    <property type="match status" value="1"/>
</dbReference>
<evidence type="ECO:0000256" key="5">
    <source>
        <dbReference type="ARBA" id="ARBA00022771"/>
    </source>
</evidence>
<dbReference type="Gene3D" id="3.30.160.60">
    <property type="entry name" value="Classic Zinc Finger"/>
    <property type="match status" value="2"/>
</dbReference>
<feature type="compositionally biased region" description="Polar residues" evidence="11">
    <location>
        <begin position="454"/>
        <end position="494"/>
    </location>
</feature>
<reference evidence="13 14" key="1">
    <citation type="submission" date="2018-05" db="EMBL/GenBank/DDBJ databases">
        <title>Whole genome sequencing for identification of molecular markers to develop diagnostic detection tools for the regulated plant pathogen Lachnellula willkommii.</title>
        <authorList>
            <person name="Giroux E."/>
            <person name="Bilodeau G."/>
        </authorList>
    </citation>
    <scope>NUCLEOTIDE SEQUENCE [LARGE SCALE GENOMIC DNA]</scope>
    <source>
        <strain evidence="13 14">CBS 625.97</strain>
    </source>
</reference>
<evidence type="ECO:0000256" key="10">
    <source>
        <dbReference type="PROSITE-ProRule" id="PRU00042"/>
    </source>
</evidence>
<protein>
    <submittedName>
        <fullName evidence="13">C2H2 finger domain transcription factor sebA</fullName>
    </submittedName>
</protein>
<evidence type="ECO:0000256" key="7">
    <source>
        <dbReference type="ARBA" id="ARBA00023015"/>
    </source>
</evidence>
<dbReference type="GO" id="GO:0006357">
    <property type="term" value="P:regulation of transcription by RNA polymerase II"/>
    <property type="evidence" value="ECO:0007669"/>
    <property type="project" value="TreeGrafter"/>
</dbReference>
<feature type="region of interest" description="Disordered" evidence="11">
    <location>
        <begin position="604"/>
        <end position="633"/>
    </location>
</feature>
<feature type="compositionally biased region" description="Low complexity" evidence="11">
    <location>
        <begin position="604"/>
        <end position="623"/>
    </location>
</feature>
<evidence type="ECO:0000256" key="1">
    <source>
        <dbReference type="ARBA" id="ARBA00004123"/>
    </source>
</evidence>
<dbReference type="AlphaFoldDB" id="A0A7D8YWA1"/>
<name>A0A7D8YWA1_9HELO</name>
<feature type="region of interest" description="Disordered" evidence="11">
    <location>
        <begin position="392"/>
        <end position="506"/>
    </location>
</feature>
<keyword evidence="4" id="KW-0677">Repeat</keyword>
<evidence type="ECO:0000259" key="12">
    <source>
        <dbReference type="PROSITE" id="PS50157"/>
    </source>
</evidence>
<feature type="compositionally biased region" description="Basic residues" evidence="11">
    <location>
        <begin position="407"/>
        <end position="420"/>
    </location>
</feature>
<evidence type="ECO:0000256" key="8">
    <source>
        <dbReference type="ARBA" id="ARBA00023163"/>
    </source>
</evidence>
<dbReference type="Pfam" id="PF00096">
    <property type="entry name" value="zf-C2H2"/>
    <property type="match status" value="2"/>
</dbReference>
<dbReference type="PANTHER" id="PTHR46179">
    <property type="entry name" value="ZINC FINGER PROTEIN"/>
    <property type="match status" value="1"/>
</dbReference>
<feature type="region of interest" description="Disordered" evidence="11">
    <location>
        <begin position="290"/>
        <end position="316"/>
    </location>
</feature>
<feature type="domain" description="C2H2-type" evidence="12">
    <location>
        <begin position="541"/>
        <end position="563"/>
    </location>
</feature>
<keyword evidence="3" id="KW-0479">Metal-binding</keyword>
<comment type="subcellular location">
    <subcellularLocation>
        <location evidence="1">Nucleus</location>
    </subcellularLocation>
</comment>
<comment type="caution">
    <text evidence="13">The sequence shown here is derived from an EMBL/GenBank/DDBJ whole genome shotgun (WGS) entry which is preliminary data.</text>
</comment>
<dbReference type="InterPro" id="IPR036236">
    <property type="entry name" value="Znf_C2H2_sf"/>
</dbReference>
<evidence type="ECO:0000256" key="4">
    <source>
        <dbReference type="ARBA" id="ARBA00022737"/>
    </source>
</evidence>
<dbReference type="OrthoDB" id="654211at2759"/>
<dbReference type="FunFam" id="3.30.160.60:FF:000464">
    <property type="entry name" value="Zinc finger and SCAN domain containing 25"/>
    <property type="match status" value="1"/>
</dbReference>
<dbReference type="EMBL" id="QGMG01000115">
    <property type="protein sequence ID" value="TVY57069.1"/>
    <property type="molecule type" value="Genomic_DNA"/>
</dbReference>
<keyword evidence="6" id="KW-0862">Zinc</keyword>
<gene>
    <name evidence="13" type="primary">sebA</name>
    <name evidence="13" type="ORF">LCER1_G001935</name>
</gene>
<feature type="compositionally biased region" description="Polar residues" evidence="11">
    <location>
        <begin position="290"/>
        <end position="312"/>
    </location>
</feature>
<keyword evidence="14" id="KW-1185">Reference proteome</keyword>
<dbReference type="Proteomes" id="UP000481288">
    <property type="component" value="Unassembled WGS sequence"/>
</dbReference>
<sequence>MDSSYAHAQAMGTSPFFYYNPDPKPDNRQHGHFSQQPSNIQVPIYHPHMYQMPSTPIYSRPNSSCSQAPMQPMFNNGYAANMTPLASPRPMYHKPTILIQEHAPHLMMESDANDMYYYPSTPPLSASGSTISSPTSCDILPTPLNTSFCSLEGFEGVKEGCEGEVQSENLAGNEWTRCGSPPMTPVFIHPNSLMAFGGANDLQPATSCPSLASPSPSPYPRSVISEQDFDFCDPRNLTVASGTSISASTASALSSNPTLAKTAVEFPTLPTLCAGDDEEHRYMLGGETYNNNKAPETHETTQNQNPSFTAQSHHGLPTFDHLSDLDSEEDFVNGLVNFPATDNVHFLGSKRQRTSSGSDLVSIDNGPFISEDEFEDFEEFEDSEQFAVACLPSPPASGSETEIKKEKKEKKEKRSKRSKKACRDDDEDSTEFDNLVRSRKYTVPMDSASGAPAQESTAEGQQNNSAPSQSGSSEQHATNSVMGSESGATPTQAPVNRRGRKQSLTEDPSKTFVCEICNRRFRRQEHLKRHYRSLHTEDKPFECGECGKKFSRSDNLAQHSRTHGSGAIVMGVLEEGELPSEHMDSGDGEHIHTLGSVLFNVAAAASGSDTETSSEGGSSGADSQSRKKRKRSE</sequence>
<dbReference type="GO" id="GO:0005634">
    <property type="term" value="C:nucleus"/>
    <property type="evidence" value="ECO:0007669"/>
    <property type="project" value="UniProtKB-SubCell"/>
</dbReference>
<dbReference type="PANTHER" id="PTHR46179:SF13">
    <property type="entry name" value="C2H2-TYPE DOMAIN-CONTAINING PROTEIN"/>
    <property type="match status" value="1"/>
</dbReference>
<feature type="region of interest" description="Disordered" evidence="11">
    <location>
        <begin position="16"/>
        <end position="35"/>
    </location>
</feature>
<keyword evidence="8" id="KW-0804">Transcription</keyword>
<proteinExistence type="inferred from homology"/>
<dbReference type="PROSITE" id="PS00028">
    <property type="entry name" value="ZINC_FINGER_C2H2_1"/>
    <property type="match status" value="2"/>
</dbReference>
<feature type="domain" description="C2H2-type" evidence="12">
    <location>
        <begin position="512"/>
        <end position="540"/>
    </location>
</feature>
<evidence type="ECO:0000256" key="3">
    <source>
        <dbReference type="ARBA" id="ARBA00022723"/>
    </source>
</evidence>
<evidence type="ECO:0000313" key="13">
    <source>
        <dbReference type="EMBL" id="TVY57069.1"/>
    </source>
</evidence>
<evidence type="ECO:0000256" key="2">
    <source>
        <dbReference type="ARBA" id="ARBA00006991"/>
    </source>
</evidence>
<keyword evidence="7" id="KW-0805">Transcription regulation</keyword>
<evidence type="ECO:0000256" key="9">
    <source>
        <dbReference type="ARBA" id="ARBA00023242"/>
    </source>
</evidence>
<dbReference type="SMART" id="SM00355">
    <property type="entry name" value="ZnF_C2H2"/>
    <property type="match status" value="2"/>
</dbReference>
<dbReference type="GO" id="GO:0008270">
    <property type="term" value="F:zinc ion binding"/>
    <property type="evidence" value="ECO:0007669"/>
    <property type="project" value="UniProtKB-KW"/>
</dbReference>
<organism evidence="13 14">
    <name type="scientific">Lachnellula cervina</name>
    <dbReference type="NCBI Taxonomy" id="1316786"/>
    <lineage>
        <taxon>Eukaryota</taxon>
        <taxon>Fungi</taxon>
        <taxon>Dikarya</taxon>
        <taxon>Ascomycota</taxon>
        <taxon>Pezizomycotina</taxon>
        <taxon>Leotiomycetes</taxon>
        <taxon>Helotiales</taxon>
        <taxon>Lachnaceae</taxon>
        <taxon>Lachnellula</taxon>
    </lineage>
</organism>